<dbReference type="Proteomes" id="UP001152759">
    <property type="component" value="Chromosome 3"/>
</dbReference>
<keyword evidence="3" id="KW-0378">Hydrolase</keyword>
<comment type="similarity">
    <text evidence="1">Belongs to the AB hydrolase superfamily. Lipase family.</text>
</comment>
<organism evidence="10 11">
    <name type="scientific">Bemisia tabaci</name>
    <name type="common">Sweetpotato whitefly</name>
    <name type="synonym">Aleurodes tabaci</name>
    <dbReference type="NCBI Taxonomy" id="7038"/>
    <lineage>
        <taxon>Eukaryota</taxon>
        <taxon>Metazoa</taxon>
        <taxon>Ecdysozoa</taxon>
        <taxon>Arthropoda</taxon>
        <taxon>Hexapoda</taxon>
        <taxon>Insecta</taxon>
        <taxon>Pterygota</taxon>
        <taxon>Neoptera</taxon>
        <taxon>Paraneoptera</taxon>
        <taxon>Hemiptera</taxon>
        <taxon>Sternorrhyncha</taxon>
        <taxon>Aleyrodoidea</taxon>
        <taxon>Aleyrodidae</taxon>
        <taxon>Aleyrodinae</taxon>
        <taxon>Bemisia</taxon>
    </lineage>
</organism>
<dbReference type="FunFam" id="3.40.50.1820:FF:000057">
    <property type="entry name" value="Lipase"/>
    <property type="match status" value="1"/>
</dbReference>
<sequence length="455" mass="51747">MWENDQVKYVRVSVQLLLVGAVLLVAPSIAGDAKCEDNDGPITHPLMDLSTDEIINYFGYPAETHYITTVDGYILTMHRIPNPGGVPVYLQHGFMDSSATWVLTGPGKALAFILADEGYDVWMGNFRGNRYSRNHVCKSVEDNEFWDFCWDDMGKKDVTAMIDHVLDVTCWPKLFHVGHSMGTTTFYVMASCVPEYNQKVFAHFSLAPVAFMKHCKSPIRYFTYWEPFLQRETGTWENGAKPSDLIEQIEKNIIDHRGKEDDLPDVKALKTIGKIALHGMQHGELTVEIDEPLKELCIANSTNENICKNFMFIIFGYDEKQMDESLIPVFLGHTPAGSSVKVMNHYAQEIDSGHFRQFDYHSPKQNLRHYNSVTPPKYDLNQITVPISLHYSSNDALAAVLDVQRLAKGLPNLINMQLVDDPMWNHIDFTWGIEAPKLVYENVISIMKNITMPPY</sequence>
<evidence type="ECO:0000256" key="8">
    <source>
        <dbReference type="SAM" id="SignalP"/>
    </source>
</evidence>
<keyword evidence="2 8" id="KW-0732">Signal</keyword>
<dbReference type="EMBL" id="OU963864">
    <property type="protein sequence ID" value="CAH0387440.1"/>
    <property type="molecule type" value="Genomic_DNA"/>
</dbReference>
<dbReference type="GO" id="GO:0016788">
    <property type="term" value="F:hydrolase activity, acting on ester bonds"/>
    <property type="evidence" value="ECO:0007669"/>
    <property type="project" value="InterPro"/>
</dbReference>
<gene>
    <name evidence="10" type="ORF">BEMITA_LOCUS6458</name>
</gene>
<evidence type="ECO:0000256" key="3">
    <source>
        <dbReference type="ARBA" id="ARBA00022801"/>
    </source>
</evidence>
<reference evidence="10" key="1">
    <citation type="submission" date="2021-12" db="EMBL/GenBank/DDBJ databases">
        <authorList>
            <person name="King R."/>
        </authorList>
    </citation>
    <scope>NUCLEOTIDE SEQUENCE</scope>
</reference>
<evidence type="ECO:0000313" key="10">
    <source>
        <dbReference type="EMBL" id="CAH0387440.1"/>
    </source>
</evidence>
<dbReference type="PIRSF" id="PIRSF000862">
    <property type="entry name" value="Steryl_ester_lip"/>
    <property type="match status" value="1"/>
</dbReference>
<keyword evidence="11" id="KW-1185">Reference proteome</keyword>
<protein>
    <recommendedName>
        <fullName evidence="9">Partial AB-hydrolase lipase domain-containing protein</fullName>
    </recommendedName>
</protein>
<dbReference type="PANTHER" id="PTHR11005">
    <property type="entry name" value="LYSOSOMAL ACID LIPASE-RELATED"/>
    <property type="match status" value="1"/>
</dbReference>
<keyword evidence="6" id="KW-0325">Glycoprotein</keyword>
<evidence type="ECO:0000256" key="6">
    <source>
        <dbReference type="ARBA" id="ARBA00023180"/>
    </source>
</evidence>
<evidence type="ECO:0000256" key="1">
    <source>
        <dbReference type="ARBA" id="ARBA00010701"/>
    </source>
</evidence>
<dbReference type="SUPFAM" id="SSF53474">
    <property type="entry name" value="alpha/beta-Hydrolases"/>
    <property type="match status" value="1"/>
</dbReference>
<dbReference type="InterPro" id="IPR025483">
    <property type="entry name" value="Lipase_euk"/>
</dbReference>
<dbReference type="Pfam" id="PF04083">
    <property type="entry name" value="Abhydro_lipase"/>
    <property type="match status" value="1"/>
</dbReference>
<proteinExistence type="inferred from homology"/>
<feature type="active site" description="Charge relay system" evidence="7">
    <location>
        <position position="426"/>
    </location>
</feature>
<dbReference type="InterPro" id="IPR006693">
    <property type="entry name" value="AB_hydrolase_lipase"/>
</dbReference>
<evidence type="ECO:0000313" key="11">
    <source>
        <dbReference type="Proteomes" id="UP001152759"/>
    </source>
</evidence>
<evidence type="ECO:0000259" key="9">
    <source>
        <dbReference type="Pfam" id="PF04083"/>
    </source>
</evidence>
<feature type="signal peptide" evidence="8">
    <location>
        <begin position="1"/>
        <end position="35"/>
    </location>
</feature>
<evidence type="ECO:0000256" key="4">
    <source>
        <dbReference type="ARBA" id="ARBA00022963"/>
    </source>
</evidence>
<accession>A0A9P0F476</accession>
<feature type="domain" description="Partial AB-hydrolase lipase" evidence="9">
    <location>
        <begin position="52"/>
        <end position="104"/>
    </location>
</feature>
<keyword evidence="5" id="KW-0443">Lipid metabolism</keyword>
<feature type="active site" description="Nucleophile" evidence="7">
    <location>
        <position position="180"/>
    </location>
</feature>
<dbReference type="Gene3D" id="3.40.50.1820">
    <property type="entry name" value="alpha/beta hydrolase"/>
    <property type="match status" value="1"/>
</dbReference>
<name>A0A9P0F476_BEMTA</name>
<feature type="chain" id="PRO_5040499691" description="Partial AB-hydrolase lipase domain-containing protein" evidence="8">
    <location>
        <begin position="36"/>
        <end position="455"/>
    </location>
</feature>
<evidence type="ECO:0000256" key="7">
    <source>
        <dbReference type="PIRSR" id="PIRSR000862-1"/>
    </source>
</evidence>
<dbReference type="GO" id="GO:0016042">
    <property type="term" value="P:lipid catabolic process"/>
    <property type="evidence" value="ECO:0007669"/>
    <property type="project" value="UniProtKB-KW"/>
</dbReference>
<dbReference type="AlphaFoldDB" id="A0A9P0F476"/>
<feature type="active site" description="Charge relay system" evidence="7">
    <location>
        <position position="395"/>
    </location>
</feature>
<evidence type="ECO:0000256" key="2">
    <source>
        <dbReference type="ARBA" id="ARBA00022729"/>
    </source>
</evidence>
<keyword evidence="4" id="KW-0442">Lipid degradation</keyword>
<dbReference type="InterPro" id="IPR029058">
    <property type="entry name" value="AB_hydrolase_fold"/>
</dbReference>
<evidence type="ECO:0000256" key="5">
    <source>
        <dbReference type="ARBA" id="ARBA00023098"/>
    </source>
</evidence>